<reference evidence="3" key="1">
    <citation type="submission" date="2022-11" db="EMBL/GenBank/DDBJ databases">
        <title>Centuries of genome instability and evolution in soft-shell clam transmissible cancer (bioRxiv).</title>
        <authorList>
            <person name="Hart S.F.M."/>
            <person name="Yonemitsu M.A."/>
            <person name="Giersch R.M."/>
            <person name="Beal B.F."/>
            <person name="Arriagada G."/>
            <person name="Davis B.W."/>
            <person name="Ostrander E.A."/>
            <person name="Goff S.P."/>
            <person name="Metzger M.J."/>
        </authorList>
    </citation>
    <scope>NUCLEOTIDE SEQUENCE</scope>
    <source>
        <strain evidence="3">MELC-2E11</strain>
        <tissue evidence="3">Siphon/mantle</tissue>
    </source>
</reference>
<dbReference type="PANTHER" id="PTHR13379:SF0">
    <property type="entry name" value="UPF0415 PROTEIN C7ORF25"/>
    <property type="match status" value="1"/>
</dbReference>
<name>A0ABY7DAG3_MYAAR</name>
<proteinExistence type="predicted"/>
<feature type="domain" description="DUF1308" evidence="1">
    <location>
        <begin position="73"/>
        <end position="213"/>
    </location>
</feature>
<dbReference type="EMBL" id="CP111012">
    <property type="protein sequence ID" value="WAQ93923.1"/>
    <property type="molecule type" value="Genomic_DNA"/>
</dbReference>
<dbReference type="Proteomes" id="UP001164746">
    <property type="component" value="Chromosome 1"/>
</dbReference>
<evidence type="ECO:0000259" key="1">
    <source>
        <dbReference type="Pfam" id="PF07000"/>
    </source>
</evidence>
<protein>
    <submittedName>
        <fullName evidence="3">CG025-like protein</fullName>
    </submittedName>
</protein>
<sequence length="213" mass="23703">MVTHENHFQSNSDLQNELPEKSDFIIAKWTFGGVSMLNFIEDELLINPLVNYSPMVSVLQQSKINTVDRIARVNLDVTALITLVSVVAHGGCYFRCKEKILSEQASEERESPVLRKLTSFLYQYDIPLFECQTAVDIFTSILETLGGPGEKRRAEDLLSRVNVVPNNPSFTADVMPNTGKIKDRSKVIFGTGDSLKAVTVTANSGFVRAAHHQ</sequence>
<dbReference type="PANTHER" id="PTHR13379">
    <property type="entry name" value="UNCHARACTERIZED DUF1308"/>
    <property type="match status" value="1"/>
</dbReference>
<accession>A0ABY7DAG3</accession>
<dbReference type="Pfam" id="PF07000">
    <property type="entry name" value="DUF1308"/>
    <property type="match status" value="1"/>
</dbReference>
<organism evidence="3 4">
    <name type="scientific">Mya arenaria</name>
    <name type="common">Soft-shell clam</name>
    <dbReference type="NCBI Taxonomy" id="6604"/>
    <lineage>
        <taxon>Eukaryota</taxon>
        <taxon>Metazoa</taxon>
        <taxon>Spiralia</taxon>
        <taxon>Lophotrochozoa</taxon>
        <taxon>Mollusca</taxon>
        <taxon>Bivalvia</taxon>
        <taxon>Autobranchia</taxon>
        <taxon>Heteroconchia</taxon>
        <taxon>Euheterodonta</taxon>
        <taxon>Imparidentia</taxon>
        <taxon>Neoheterodontei</taxon>
        <taxon>Myida</taxon>
        <taxon>Myoidea</taxon>
        <taxon>Myidae</taxon>
        <taxon>Mya</taxon>
    </lineage>
</organism>
<evidence type="ECO:0000313" key="4">
    <source>
        <dbReference type="Proteomes" id="UP001164746"/>
    </source>
</evidence>
<gene>
    <name evidence="2" type="ORF">MAR_006393</name>
    <name evidence="3" type="ORF">MAR_006394</name>
</gene>
<dbReference type="InterPro" id="IPR010733">
    <property type="entry name" value="DUF1308"/>
</dbReference>
<evidence type="ECO:0000313" key="2">
    <source>
        <dbReference type="EMBL" id="WAQ93922.1"/>
    </source>
</evidence>
<dbReference type="EMBL" id="CP111012">
    <property type="protein sequence ID" value="WAQ93922.1"/>
    <property type="molecule type" value="Genomic_DNA"/>
</dbReference>
<keyword evidence="4" id="KW-1185">Reference proteome</keyword>
<evidence type="ECO:0000313" key="3">
    <source>
        <dbReference type="EMBL" id="WAQ93923.1"/>
    </source>
</evidence>
<feature type="non-terminal residue" evidence="3">
    <location>
        <position position="213"/>
    </location>
</feature>